<accession>A0AAV1S7Z2</accession>
<sequence length="82" mass="9139">MSDPDAKSTNKLRASEKTMSHAAIGKVDGSQKLSLPLFSTSCSHIIKYVRPNEREVGKAIRQPTAPKIKLRKEKAIRECFNV</sequence>
<dbReference type="EMBL" id="CAWUPB010001173">
    <property type="protein sequence ID" value="CAK7347574.1"/>
    <property type="molecule type" value="Genomic_DNA"/>
</dbReference>
<gene>
    <name evidence="2" type="ORF">DCAF_LOCUS20262</name>
</gene>
<dbReference type="Proteomes" id="UP001314170">
    <property type="component" value="Unassembled WGS sequence"/>
</dbReference>
<dbReference type="AlphaFoldDB" id="A0AAV1S7Z2"/>
<evidence type="ECO:0000313" key="2">
    <source>
        <dbReference type="EMBL" id="CAK7347574.1"/>
    </source>
</evidence>
<comment type="caution">
    <text evidence="2">The sequence shown here is derived from an EMBL/GenBank/DDBJ whole genome shotgun (WGS) entry which is preliminary data.</text>
</comment>
<keyword evidence="3" id="KW-1185">Reference proteome</keyword>
<feature type="compositionally biased region" description="Basic and acidic residues" evidence="1">
    <location>
        <begin position="1"/>
        <end position="19"/>
    </location>
</feature>
<protein>
    <submittedName>
        <fullName evidence="2">Uncharacterized protein</fullName>
    </submittedName>
</protein>
<evidence type="ECO:0000256" key="1">
    <source>
        <dbReference type="SAM" id="MobiDB-lite"/>
    </source>
</evidence>
<feature type="region of interest" description="Disordered" evidence="1">
    <location>
        <begin position="1"/>
        <end position="25"/>
    </location>
</feature>
<reference evidence="2 3" key="1">
    <citation type="submission" date="2024-01" db="EMBL/GenBank/DDBJ databases">
        <authorList>
            <person name="Waweru B."/>
        </authorList>
    </citation>
    <scope>NUCLEOTIDE SEQUENCE [LARGE SCALE GENOMIC DNA]</scope>
</reference>
<organism evidence="2 3">
    <name type="scientific">Dovyalis caffra</name>
    <dbReference type="NCBI Taxonomy" id="77055"/>
    <lineage>
        <taxon>Eukaryota</taxon>
        <taxon>Viridiplantae</taxon>
        <taxon>Streptophyta</taxon>
        <taxon>Embryophyta</taxon>
        <taxon>Tracheophyta</taxon>
        <taxon>Spermatophyta</taxon>
        <taxon>Magnoliopsida</taxon>
        <taxon>eudicotyledons</taxon>
        <taxon>Gunneridae</taxon>
        <taxon>Pentapetalae</taxon>
        <taxon>rosids</taxon>
        <taxon>fabids</taxon>
        <taxon>Malpighiales</taxon>
        <taxon>Salicaceae</taxon>
        <taxon>Flacourtieae</taxon>
        <taxon>Dovyalis</taxon>
    </lineage>
</organism>
<name>A0AAV1S7Z2_9ROSI</name>
<evidence type="ECO:0000313" key="3">
    <source>
        <dbReference type="Proteomes" id="UP001314170"/>
    </source>
</evidence>
<proteinExistence type="predicted"/>